<sequence length="313" mass="33925">MQKTRRKAYHPFVKAARLIYIPERDHTFPATSPERPFYGFSVAGMNIAAYCASRLREVGFEAVFDPGTPVSEEKGEIIEVSMHDFSPEAAIWLAFCGAGEARSEEGHLLARKSGENGLTRVFTRKEAAIERLVYPWDLLEWQERVMEKMEWEDFSGREGVYVMGTLRVGEGTVIMPGVVVEGAVWAGDGCRIGPNCYLRGCVSLGNGCVVGQGVELKNCIIGAGTFIPHLSYAGDSIIGSDVNFGAGTVCSNFRHDGGEHRMVAGGKLEFTGRNKLGAVIGDHVRLGANTVVLPGRVLPPGAWTRPGEVFTGA</sequence>
<evidence type="ECO:0000313" key="4">
    <source>
        <dbReference type="EMBL" id="PNC56226.1"/>
    </source>
</evidence>
<evidence type="ECO:0000259" key="3">
    <source>
        <dbReference type="Pfam" id="PF25087"/>
    </source>
</evidence>
<dbReference type="PANTHER" id="PTHR43584">
    <property type="entry name" value="NUCLEOTIDYL TRANSFERASE"/>
    <property type="match status" value="1"/>
</dbReference>
<dbReference type="Pfam" id="PF25087">
    <property type="entry name" value="GMPPB_C"/>
    <property type="match status" value="1"/>
</dbReference>
<dbReference type="AlphaFoldDB" id="A0AAP8NL73"/>
<reference evidence="4 5" key="1">
    <citation type="journal article" date="2017" name="BMC Genomics">
        <title>Genome sequencing of 39 Akkermansia muciniphila isolates reveals its population structure, genomic and functional diverisity, and global distribution in mammalian gut microbiotas.</title>
        <authorList>
            <person name="Guo X."/>
            <person name="Li S."/>
            <person name="Zhang J."/>
            <person name="Wu F."/>
            <person name="Li X."/>
            <person name="Wu D."/>
            <person name="Zhang M."/>
            <person name="Ou Z."/>
            <person name="Jie Z."/>
            <person name="Yan Q."/>
            <person name="Li P."/>
            <person name="Yi J."/>
            <person name="Peng Y."/>
        </authorList>
    </citation>
    <scope>NUCLEOTIDE SEQUENCE [LARGE SCALE GENOMIC DNA]</scope>
    <source>
        <strain evidence="4 5">GP43</strain>
    </source>
</reference>
<proteinExistence type="predicted"/>
<organism evidence="4 5">
    <name type="scientific">Akkermansia muciniphila</name>
    <dbReference type="NCBI Taxonomy" id="239935"/>
    <lineage>
        <taxon>Bacteria</taxon>
        <taxon>Pseudomonadati</taxon>
        <taxon>Verrucomicrobiota</taxon>
        <taxon>Verrucomicrobiia</taxon>
        <taxon>Verrucomicrobiales</taxon>
        <taxon>Akkermansiaceae</taxon>
        <taxon>Akkermansia</taxon>
    </lineage>
</organism>
<protein>
    <recommendedName>
        <fullName evidence="3">Mannose-1-phosphate guanyltransferase C-terminal domain-containing protein</fullName>
    </recommendedName>
</protein>
<feature type="domain" description="Mannose-1-phosphate guanyltransferase C-terminal" evidence="3">
    <location>
        <begin position="181"/>
        <end position="299"/>
    </location>
</feature>
<dbReference type="EMBL" id="PJKN01000003">
    <property type="protein sequence ID" value="PNC56226.1"/>
    <property type="molecule type" value="Genomic_DNA"/>
</dbReference>
<dbReference type="SUPFAM" id="SSF51161">
    <property type="entry name" value="Trimeric LpxA-like enzymes"/>
    <property type="match status" value="1"/>
</dbReference>
<evidence type="ECO:0000313" key="5">
    <source>
        <dbReference type="Proteomes" id="UP000235914"/>
    </source>
</evidence>
<accession>A0AAP8NL73</accession>
<evidence type="ECO:0000256" key="1">
    <source>
        <dbReference type="ARBA" id="ARBA00022679"/>
    </source>
</evidence>
<name>A0AAP8NL73_9BACT</name>
<dbReference type="Gene3D" id="2.160.10.10">
    <property type="entry name" value="Hexapeptide repeat proteins"/>
    <property type="match status" value="1"/>
</dbReference>
<dbReference type="GO" id="GO:0016746">
    <property type="term" value="F:acyltransferase activity"/>
    <property type="evidence" value="ECO:0007669"/>
    <property type="project" value="UniProtKB-KW"/>
</dbReference>
<keyword evidence="1" id="KW-0808">Transferase</keyword>
<evidence type="ECO:0000256" key="2">
    <source>
        <dbReference type="ARBA" id="ARBA00023315"/>
    </source>
</evidence>
<dbReference type="InterPro" id="IPR050065">
    <property type="entry name" value="GlmU-like"/>
</dbReference>
<gene>
    <name evidence="4" type="ORF">CXU09_06260</name>
</gene>
<dbReference type="Proteomes" id="UP000235914">
    <property type="component" value="Unassembled WGS sequence"/>
</dbReference>
<dbReference type="InterPro" id="IPR011004">
    <property type="entry name" value="Trimer_LpxA-like_sf"/>
</dbReference>
<keyword evidence="2" id="KW-0012">Acyltransferase</keyword>
<dbReference type="PANTHER" id="PTHR43584:SF8">
    <property type="entry name" value="N-ACETYLMURAMATE ALPHA-1-PHOSPHATE URIDYLYLTRANSFERASE"/>
    <property type="match status" value="1"/>
</dbReference>
<comment type="caution">
    <text evidence="4">The sequence shown here is derived from an EMBL/GenBank/DDBJ whole genome shotgun (WGS) entry which is preliminary data.</text>
</comment>
<dbReference type="GO" id="GO:0016779">
    <property type="term" value="F:nucleotidyltransferase activity"/>
    <property type="evidence" value="ECO:0007669"/>
    <property type="project" value="UniProtKB-ARBA"/>
</dbReference>
<dbReference type="InterPro" id="IPR056729">
    <property type="entry name" value="GMPPB_C"/>
</dbReference>